<dbReference type="EMBL" id="UGHX01000001">
    <property type="protein sequence ID" value="STP11385.1"/>
    <property type="molecule type" value="Genomic_DNA"/>
</dbReference>
<dbReference type="InterPro" id="IPR029063">
    <property type="entry name" value="SAM-dependent_MTases_sf"/>
</dbReference>
<protein>
    <submittedName>
        <fullName evidence="1">Uncharacterized protein</fullName>
    </submittedName>
</protein>
<dbReference type="AlphaFoldDB" id="A0A377JVU1"/>
<dbReference type="Proteomes" id="UP000255103">
    <property type="component" value="Unassembled WGS sequence"/>
</dbReference>
<evidence type="ECO:0000313" key="2">
    <source>
        <dbReference type="Proteomes" id="UP000255103"/>
    </source>
</evidence>
<reference evidence="1 2" key="1">
    <citation type="submission" date="2018-06" db="EMBL/GenBank/DDBJ databases">
        <authorList>
            <consortium name="Pathogen Informatics"/>
            <person name="Doyle S."/>
        </authorList>
    </citation>
    <scope>NUCLEOTIDE SEQUENCE [LARGE SCALE GENOMIC DNA]</scope>
    <source>
        <strain evidence="1 2">NCTC12219</strain>
    </source>
</reference>
<organism evidence="1 2">
    <name type="scientific">Helicobacter cinaedi</name>
    <dbReference type="NCBI Taxonomy" id="213"/>
    <lineage>
        <taxon>Bacteria</taxon>
        <taxon>Pseudomonadati</taxon>
        <taxon>Campylobacterota</taxon>
        <taxon>Epsilonproteobacteria</taxon>
        <taxon>Campylobacterales</taxon>
        <taxon>Helicobacteraceae</taxon>
        <taxon>Helicobacter</taxon>
    </lineage>
</organism>
<proteinExistence type="predicted"/>
<sequence length="147" mass="17136">MRLIEKIEAIKESCKDGRVLHTEILSPRKQDLSPLQRAVDFFILNRISFSGLLDCGGYSQKAYESRFTQSSIERLRAMPQILQNFHFSSDDYEVLLQKKGKACLYFLIRLILVRLNQSFMAKRVIYTQALITKGFVRISKIQHINFC</sequence>
<name>A0A377JVU1_9HELI</name>
<evidence type="ECO:0000313" key="1">
    <source>
        <dbReference type="EMBL" id="STP11385.1"/>
    </source>
</evidence>
<dbReference type="SUPFAM" id="SSF53335">
    <property type="entry name" value="S-adenosyl-L-methionine-dependent methyltransferases"/>
    <property type="match status" value="1"/>
</dbReference>
<gene>
    <name evidence="1" type="ORF">NCTC12219_01275</name>
</gene>
<dbReference type="RefSeq" id="WP_258864772.1">
    <property type="nucleotide sequence ID" value="NZ_UGHX01000001.1"/>
</dbReference>
<accession>A0A377JVU1</accession>